<dbReference type="InterPro" id="IPR036116">
    <property type="entry name" value="FN3_sf"/>
</dbReference>
<dbReference type="InterPro" id="IPR008963">
    <property type="entry name" value="Purple_acid_Pase-like_N"/>
</dbReference>
<evidence type="ECO:0000259" key="2">
    <source>
        <dbReference type="PROSITE" id="PS50853"/>
    </source>
</evidence>
<dbReference type="InterPro" id="IPR015914">
    <property type="entry name" value="PAPs_N"/>
</dbReference>
<dbReference type="Pfam" id="PF16656">
    <property type="entry name" value="Pur_ac_phosph_N"/>
    <property type="match status" value="1"/>
</dbReference>
<dbReference type="PANTHER" id="PTHR22953:SF153">
    <property type="entry name" value="PURPLE ACID PHOSPHATASE"/>
    <property type="match status" value="1"/>
</dbReference>
<dbReference type="SUPFAM" id="SSF49363">
    <property type="entry name" value="Purple acid phosphatase, N-terminal domain"/>
    <property type="match status" value="1"/>
</dbReference>
<dbReference type="Gene3D" id="2.60.40.10">
    <property type="entry name" value="Immunoglobulins"/>
    <property type="match status" value="2"/>
</dbReference>
<dbReference type="InterPro" id="IPR039331">
    <property type="entry name" value="PAPs-like"/>
</dbReference>
<gene>
    <name evidence="3" type="ORF">CEN92_14</name>
</gene>
<dbReference type="PANTHER" id="PTHR22953">
    <property type="entry name" value="ACID PHOSPHATASE RELATED"/>
    <property type="match status" value="1"/>
</dbReference>
<evidence type="ECO:0000256" key="1">
    <source>
        <dbReference type="ARBA" id="ARBA00022729"/>
    </source>
</evidence>
<evidence type="ECO:0000313" key="4">
    <source>
        <dbReference type="Proteomes" id="UP000318296"/>
    </source>
</evidence>
<feature type="domain" description="Fibronectin type-III" evidence="2">
    <location>
        <begin position="357"/>
        <end position="447"/>
    </location>
</feature>
<dbReference type="Proteomes" id="UP000318296">
    <property type="component" value="Unassembled WGS sequence"/>
</dbReference>
<sequence length="668" mass="72098">LFRSQVETTKAGMTAYQTGTNAFLVRTIDNAGNASADVQTSYYYTVEAPTKPTSLAVDPETSSTNSFTFSWIAPTHIHAITDYGYTVNQAPTAGNLHWLGSAATTLGPGAYATQQGNNTFYLVAKDEAGNYALDAANIATVNFSVATSAPPAPANLSLTDTSNRTASLWELTLKWLAGAGQDPATFDHYLVERSLDGAVFGTLGTTPNTAYLDSGLSNLITYYYRLKSVDNAGNPSAASVVVSKIPTGNYDTPPPYVGDPSVSAKAAEATVTWVTGRGATSFVKYALSEADLNSSDPSRSETKGQLDSVTSHSVTLTGLKGATKYYYKLLSYDENRNYDLALAYSGQYDFTTGALPAVSKVAVSNIKLFSADIAWETSVSATSSLQYGPDYNYGSSYQESSGSLTTKHTATLLNLSPATTYHFRINGTDGETNEFRSDDYLFTTKPLPSISNFSYQLETKGPTPALAIYWRTNVPTSSTVEHRPKDGTILSEVSASDLLIDHRVAIAGLNDNTLYSVYVSGRDEFGTLVRSDEYMVKTADDTRPPQILNVAIETSNIGVGTQDKAQIIVSWDTDEPATSQIEYEEGLTATTFTQKTNKDGTLTEHHLVVISELKPQSPYTLRILSVDKADNLTTSPANSVISGEVPQSLFQLFLSFFKKTFGWIGSWF</sequence>
<keyword evidence="1" id="KW-0732">Signal</keyword>
<name>A0A554LHG5_9BACT</name>
<dbReference type="SMART" id="SM00060">
    <property type="entry name" value="FN3"/>
    <property type="match status" value="5"/>
</dbReference>
<dbReference type="AlphaFoldDB" id="A0A554LHG5"/>
<dbReference type="SUPFAM" id="SSF49265">
    <property type="entry name" value="Fibronectin type III"/>
    <property type="match status" value="2"/>
</dbReference>
<accession>A0A554LHG5</accession>
<feature type="non-terminal residue" evidence="3">
    <location>
        <position position="1"/>
    </location>
</feature>
<evidence type="ECO:0000313" key="3">
    <source>
        <dbReference type="EMBL" id="TSC92313.1"/>
    </source>
</evidence>
<dbReference type="InterPro" id="IPR013783">
    <property type="entry name" value="Ig-like_fold"/>
</dbReference>
<feature type="domain" description="Fibronectin type-III" evidence="2">
    <location>
        <begin position="152"/>
        <end position="255"/>
    </location>
</feature>
<dbReference type="EMBL" id="VMGH01000002">
    <property type="protein sequence ID" value="TSC92313.1"/>
    <property type="molecule type" value="Genomic_DNA"/>
</dbReference>
<dbReference type="InterPro" id="IPR003961">
    <property type="entry name" value="FN3_dom"/>
</dbReference>
<dbReference type="GO" id="GO:0003993">
    <property type="term" value="F:acid phosphatase activity"/>
    <property type="evidence" value="ECO:0007669"/>
    <property type="project" value="InterPro"/>
</dbReference>
<comment type="caution">
    <text evidence="3">The sequence shown here is derived from an EMBL/GenBank/DDBJ whole genome shotgun (WGS) entry which is preliminary data.</text>
</comment>
<reference evidence="3 4" key="1">
    <citation type="submission" date="2017-07" db="EMBL/GenBank/DDBJ databases">
        <title>Mechanisms for carbon and nitrogen cycling indicate functional differentiation within the Candidate Phyla Radiation.</title>
        <authorList>
            <person name="Danczak R.E."/>
            <person name="Johnston M.D."/>
            <person name="Kenah C."/>
            <person name="Slattery M."/>
            <person name="Wrighton K.C."/>
            <person name="Wilkins M.J."/>
        </authorList>
    </citation>
    <scope>NUCLEOTIDE SEQUENCE [LARGE SCALE GENOMIC DNA]</scope>
    <source>
        <strain evidence="3">Licking1014_96</strain>
    </source>
</reference>
<organism evidence="3 4">
    <name type="scientific">Candidatus Berkelbacteria bacterium Licking1014_96</name>
    <dbReference type="NCBI Taxonomy" id="2017149"/>
    <lineage>
        <taxon>Bacteria</taxon>
        <taxon>Candidatus Berkelbacteria</taxon>
    </lineage>
</organism>
<proteinExistence type="predicted"/>
<dbReference type="GO" id="GO:0046872">
    <property type="term" value="F:metal ion binding"/>
    <property type="evidence" value="ECO:0007669"/>
    <property type="project" value="InterPro"/>
</dbReference>
<dbReference type="Gene3D" id="2.60.40.380">
    <property type="entry name" value="Purple acid phosphatase-like, N-terminal"/>
    <property type="match status" value="1"/>
</dbReference>
<dbReference type="PROSITE" id="PS50853">
    <property type="entry name" value="FN3"/>
    <property type="match status" value="2"/>
</dbReference>
<protein>
    <submittedName>
        <fullName evidence="3">PKD protein</fullName>
    </submittedName>
</protein>